<evidence type="ECO:0000313" key="1">
    <source>
        <dbReference type="EMBL" id="KAJ8639034.1"/>
    </source>
</evidence>
<dbReference type="EMBL" id="CM056813">
    <property type="protein sequence ID" value="KAJ8639034.1"/>
    <property type="molecule type" value="Genomic_DNA"/>
</dbReference>
<evidence type="ECO:0000313" key="2">
    <source>
        <dbReference type="Proteomes" id="UP001234297"/>
    </source>
</evidence>
<sequence>MKGLLTCLSVPNDGYNNCSTPMIHDGDESFEVEKVDNSKMAKNFKTLDERMGSGNGMKWNDDCGELGAPPVSLLLLTSSSSHLLLRK</sequence>
<name>A0ACC2M0A8_PERAE</name>
<organism evidence="1 2">
    <name type="scientific">Persea americana</name>
    <name type="common">Avocado</name>
    <dbReference type="NCBI Taxonomy" id="3435"/>
    <lineage>
        <taxon>Eukaryota</taxon>
        <taxon>Viridiplantae</taxon>
        <taxon>Streptophyta</taxon>
        <taxon>Embryophyta</taxon>
        <taxon>Tracheophyta</taxon>
        <taxon>Spermatophyta</taxon>
        <taxon>Magnoliopsida</taxon>
        <taxon>Magnoliidae</taxon>
        <taxon>Laurales</taxon>
        <taxon>Lauraceae</taxon>
        <taxon>Persea</taxon>
    </lineage>
</organism>
<accession>A0ACC2M0A8</accession>
<gene>
    <name evidence="1" type="ORF">MRB53_015728</name>
</gene>
<proteinExistence type="predicted"/>
<protein>
    <submittedName>
        <fullName evidence="1">Uncharacterized protein</fullName>
    </submittedName>
</protein>
<dbReference type="Proteomes" id="UP001234297">
    <property type="component" value="Chromosome 5"/>
</dbReference>
<keyword evidence="2" id="KW-1185">Reference proteome</keyword>
<comment type="caution">
    <text evidence="1">The sequence shown here is derived from an EMBL/GenBank/DDBJ whole genome shotgun (WGS) entry which is preliminary data.</text>
</comment>
<reference evidence="1 2" key="1">
    <citation type="journal article" date="2022" name="Hortic Res">
        <title>A haplotype resolved chromosomal level avocado genome allows analysis of novel avocado genes.</title>
        <authorList>
            <person name="Nath O."/>
            <person name="Fletcher S.J."/>
            <person name="Hayward A."/>
            <person name="Shaw L.M."/>
            <person name="Masouleh A.K."/>
            <person name="Furtado A."/>
            <person name="Henry R.J."/>
            <person name="Mitter N."/>
        </authorList>
    </citation>
    <scope>NUCLEOTIDE SEQUENCE [LARGE SCALE GENOMIC DNA]</scope>
    <source>
        <strain evidence="2">cv. Hass</strain>
    </source>
</reference>